<evidence type="ECO:0000256" key="10">
    <source>
        <dbReference type="SAM" id="Phobius"/>
    </source>
</evidence>
<dbReference type="PANTHER" id="PTHR33078:SF92">
    <property type="entry name" value="PROTEIN YCF2"/>
    <property type="match status" value="1"/>
</dbReference>
<evidence type="ECO:0000313" key="13">
    <source>
        <dbReference type="EMBL" id="RYR67693.1"/>
    </source>
</evidence>
<dbReference type="InterPro" id="IPR025520">
    <property type="entry name" value="DUF4408"/>
</dbReference>
<evidence type="ECO:0000256" key="1">
    <source>
        <dbReference type="ARBA" id="ARBA00002329"/>
    </source>
</evidence>
<name>A0A445DWY3_ARAHY</name>
<dbReference type="Proteomes" id="UP000289738">
    <property type="component" value="Chromosome A03"/>
</dbReference>
<keyword evidence="5" id="KW-0150">Chloroplast</keyword>
<reference evidence="13 14" key="1">
    <citation type="submission" date="2019-01" db="EMBL/GenBank/DDBJ databases">
        <title>Sequencing of cultivated peanut Arachis hypogaea provides insights into genome evolution and oil improvement.</title>
        <authorList>
            <person name="Chen X."/>
        </authorList>
    </citation>
    <scope>NUCLEOTIDE SEQUENCE [LARGE SCALE GENOMIC DNA]</scope>
    <source>
        <strain evidence="14">cv. Fuhuasheng</strain>
        <tissue evidence="13">Leaves</tissue>
    </source>
</reference>
<organism evidence="13 14">
    <name type="scientific">Arachis hypogaea</name>
    <name type="common">Peanut</name>
    <dbReference type="NCBI Taxonomy" id="3818"/>
    <lineage>
        <taxon>Eukaryota</taxon>
        <taxon>Viridiplantae</taxon>
        <taxon>Streptophyta</taxon>
        <taxon>Embryophyta</taxon>
        <taxon>Tracheophyta</taxon>
        <taxon>Spermatophyta</taxon>
        <taxon>Magnoliopsida</taxon>
        <taxon>eudicotyledons</taxon>
        <taxon>Gunneridae</taxon>
        <taxon>Pentapetalae</taxon>
        <taxon>rosids</taxon>
        <taxon>fabids</taxon>
        <taxon>Fabales</taxon>
        <taxon>Fabaceae</taxon>
        <taxon>Papilionoideae</taxon>
        <taxon>50 kb inversion clade</taxon>
        <taxon>dalbergioids sensu lato</taxon>
        <taxon>Dalbergieae</taxon>
        <taxon>Pterocarpus clade</taxon>
        <taxon>Arachis</taxon>
    </lineage>
</organism>
<dbReference type="PANTHER" id="PTHR33078">
    <property type="entry name" value="PROTEIN YCF2-RELATED"/>
    <property type="match status" value="1"/>
</dbReference>
<dbReference type="Pfam" id="PF05695">
    <property type="entry name" value="Ycf2"/>
    <property type="match status" value="1"/>
</dbReference>
<comment type="similarity">
    <text evidence="3">Belongs to the Ycf2 family.</text>
</comment>
<keyword evidence="10" id="KW-1133">Transmembrane helix</keyword>
<feature type="region of interest" description="Disordered" evidence="9">
    <location>
        <begin position="134"/>
        <end position="157"/>
    </location>
</feature>
<feature type="transmembrane region" description="Helical" evidence="10">
    <location>
        <begin position="12"/>
        <end position="33"/>
    </location>
</feature>
<feature type="domain" description="Ycf2 N-terminal" evidence="11">
    <location>
        <begin position="206"/>
        <end position="278"/>
    </location>
</feature>
<evidence type="ECO:0000259" key="11">
    <source>
        <dbReference type="Pfam" id="PF05695"/>
    </source>
</evidence>
<comment type="function">
    <text evidence="1">Probable ATPase of unknown function. Its presence in a non-photosynthetic plant (Epifagus virginiana) and experiments in tobacco indicate that it has an essential function which is probably not related to photosynthesis.</text>
</comment>
<dbReference type="STRING" id="3818.A0A445DWY3"/>
<keyword evidence="10" id="KW-0472">Membrane</keyword>
<keyword evidence="8" id="KW-0067">ATP-binding</keyword>
<evidence type="ECO:0000256" key="6">
    <source>
        <dbReference type="ARBA" id="ARBA00022640"/>
    </source>
</evidence>
<dbReference type="InterPro" id="IPR056777">
    <property type="entry name" value="Ycf2_N"/>
</dbReference>
<feature type="domain" description="DUF4408" evidence="12">
    <location>
        <begin position="8"/>
        <end position="36"/>
    </location>
</feature>
<evidence type="ECO:0000259" key="12">
    <source>
        <dbReference type="Pfam" id="PF14364"/>
    </source>
</evidence>
<accession>A0A445DWY3</accession>
<dbReference type="Pfam" id="PF14364">
    <property type="entry name" value="DUF4408"/>
    <property type="match status" value="1"/>
</dbReference>
<evidence type="ECO:0000256" key="8">
    <source>
        <dbReference type="ARBA" id="ARBA00022840"/>
    </source>
</evidence>
<dbReference type="AlphaFoldDB" id="A0A445DWY3"/>
<protein>
    <recommendedName>
        <fullName evidence="4">Protein Ycf2</fullName>
    </recommendedName>
</protein>
<evidence type="ECO:0000256" key="9">
    <source>
        <dbReference type="SAM" id="MobiDB-lite"/>
    </source>
</evidence>
<dbReference type="GO" id="GO:0009570">
    <property type="term" value="C:chloroplast stroma"/>
    <property type="evidence" value="ECO:0007669"/>
    <property type="project" value="UniProtKB-SubCell"/>
</dbReference>
<evidence type="ECO:0000256" key="2">
    <source>
        <dbReference type="ARBA" id="ARBA00004470"/>
    </source>
</evidence>
<evidence type="ECO:0000256" key="7">
    <source>
        <dbReference type="ARBA" id="ARBA00022741"/>
    </source>
</evidence>
<sequence length="295" mass="33704">MVFETASSFIASWLTPTCLFVFVNLVIGTIAIVSRFATHHQRQQVDSSGQLVRSTSLLDRVMSFNLYSYKDDGHNSVQENHELAQQSLGQSVLDQVNSSERMDDSAQYELTRTPSLLERLKSIKFYKSESTKKVKEEEPEFGSGHQPSATKDGLDRVNSDEDRRIRNLLSRRWEGEELLGEEVDKKADDFINRFKQQLRLQRLDSILLALEQLGHFLEEIRGFASGGNMLGGGGPAYGVKSIRSKKKYWNLFNLISIILNPINRIAFSRNTRHLSHTSKAIYSLIRKRKNVNESY</sequence>
<keyword evidence="10" id="KW-0812">Transmembrane</keyword>
<gene>
    <name evidence="13" type="ORF">Ahy_A03g014083</name>
</gene>
<comment type="subcellular location">
    <subcellularLocation>
        <location evidence="2">Plastid</location>
        <location evidence="2">Chloroplast stroma</location>
    </subcellularLocation>
</comment>
<evidence type="ECO:0000256" key="4">
    <source>
        <dbReference type="ARBA" id="ARBA00018950"/>
    </source>
</evidence>
<comment type="caution">
    <text evidence="13">The sequence shown here is derived from an EMBL/GenBank/DDBJ whole genome shotgun (WGS) entry which is preliminary data.</text>
</comment>
<keyword evidence="6" id="KW-0934">Plastid</keyword>
<dbReference type="GO" id="GO:0005524">
    <property type="term" value="F:ATP binding"/>
    <property type="evidence" value="ECO:0007669"/>
    <property type="project" value="UniProtKB-KW"/>
</dbReference>
<dbReference type="EMBL" id="SDMP01000003">
    <property type="protein sequence ID" value="RYR67693.1"/>
    <property type="molecule type" value="Genomic_DNA"/>
</dbReference>
<evidence type="ECO:0000256" key="3">
    <source>
        <dbReference type="ARBA" id="ARBA00009361"/>
    </source>
</evidence>
<evidence type="ECO:0000313" key="14">
    <source>
        <dbReference type="Proteomes" id="UP000289738"/>
    </source>
</evidence>
<keyword evidence="7" id="KW-0547">Nucleotide-binding</keyword>
<keyword evidence="14" id="KW-1185">Reference proteome</keyword>
<proteinExistence type="inferred from homology"/>
<evidence type="ECO:0000256" key="5">
    <source>
        <dbReference type="ARBA" id="ARBA00022528"/>
    </source>
</evidence>